<organism evidence="1 2">
    <name type="scientific">Euphydryas editha</name>
    <name type="common">Edith's checkerspot</name>
    <dbReference type="NCBI Taxonomy" id="104508"/>
    <lineage>
        <taxon>Eukaryota</taxon>
        <taxon>Metazoa</taxon>
        <taxon>Ecdysozoa</taxon>
        <taxon>Arthropoda</taxon>
        <taxon>Hexapoda</taxon>
        <taxon>Insecta</taxon>
        <taxon>Pterygota</taxon>
        <taxon>Neoptera</taxon>
        <taxon>Endopterygota</taxon>
        <taxon>Lepidoptera</taxon>
        <taxon>Glossata</taxon>
        <taxon>Ditrysia</taxon>
        <taxon>Papilionoidea</taxon>
        <taxon>Nymphalidae</taxon>
        <taxon>Nymphalinae</taxon>
        <taxon>Euphydryas</taxon>
    </lineage>
</organism>
<evidence type="ECO:0000313" key="1">
    <source>
        <dbReference type="EMBL" id="CAH2090935.1"/>
    </source>
</evidence>
<dbReference type="Proteomes" id="UP001153954">
    <property type="component" value="Unassembled WGS sequence"/>
</dbReference>
<sequence length="159" mass="17005">MINLVLQPEFADDNTDRAASVAANASVKNPPHLDASLIMPDDLGFNVESISPMSETPSQLLSPTTSADFMPILFSSDDEEEPLMISTRAIVHFSLEGSNEVSSAANENLNNISVSLQSVRPSKLPSPDLDAILSLGSDDSVQNPHCVPPSKKMKAIVFI</sequence>
<dbReference type="AlphaFoldDB" id="A0AAU9U2E5"/>
<dbReference type="EMBL" id="CAKOGL010000010">
    <property type="protein sequence ID" value="CAH2090935.1"/>
    <property type="molecule type" value="Genomic_DNA"/>
</dbReference>
<evidence type="ECO:0000313" key="2">
    <source>
        <dbReference type="Proteomes" id="UP001153954"/>
    </source>
</evidence>
<keyword evidence="2" id="KW-1185">Reference proteome</keyword>
<name>A0AAU9U2E5_EUPED</name>
<gene>
    <name evidence="1" type="ORF">EEDITHA_LOCUS6843</name>
</gene>
<protein>
    <submittedName>
        <fullName evidence="1">Uncharacterized protein</fullName>
    </submittedName>
</protein>
<reference evidence="1" key="1">
    <citation type="submission" date="2022-03" db="EMBL/GenBank/DDBJ databases">
        <authorList>
            <person name="Tunstrom K."/>
        </authorList>
    </citation>
    <scope>NUCLEOTIDE SEQUENCE</scope>
</reference>
<accession>A0AAU9U2E5</accession>
<proteinExistence type="predicted"/>
<comment type="caution">
    <text evidence="1">The sequence shown here is derived from an EMBL/GenBank/DDBJ whole genome shotgun (WGS) entry which is preliminary data.</text>
</comment>